<evidence type="ECO:0000259" key="7">
    <source>
        <dbReference type="Pfam" id="PF00892"/>
    </source>
</evidence>
<dbReference type="AlphaFoldDB" id="A0AA39AJZ8"/>
<feature type="transmembrane region" description="Helical" evidence="6">
    <location>
        <begin position="98"/>
        <end position="118"/>
    </location>
</feature>
<accession>A0AA39AJZ8</accession>
<dbReference type="Pfam" id="PF00892">
    <property type="entry name" value="EamA"/>
    <property type="match status" value="1"/>
</dbReference>
<proteinExistence type="inferred from homology"/>
<evidence type="ECO:0000313" key="9">
    <source>
        <dbReference type="Proteomes" id="UP001168098"/>
    </source>
</evidence>
<evidence type="ECO:0000256" key="3">
    <source>
        <dbReference type="ARBA" id="ARBA00022692"/>
    </source>
</evidence>
<feature type="transmembrane region" description="Helical" evidence="6">
    <location>
        <begin position="207"/>
        <end position="228"/>
    </location>
</feature>
<keyword evidence="5 6" id="KW-0472">Membrane</keyword>
<gene>
    <name evidence="8" type="ORF">PVL29_000836</name>
</gene>
<comment type="similarity">
    <text evidence="2 6">Belongs to the drug/metabolite transporter (DMT) superfamily. Plant drug/metabolite exporter (P-DME) (TC 2.A.7.4) family.</text>
</comment>
<keyword evidence="3 6" id="KW-0812">Transmembrane</keyword>
<evidence type="ECO:0000256" key="6">
    <source>
        <dbReference type="RuleBase" id="RU363077"/>
    </source>
</evidence>
<dbReference type="Proteomes" id="UP001168098">
    <property type="component" value="Unassembled WGS sequence"/>
</dbReference>
<dbReference type="PANTHER" id="PTHR31218">
    <property type="entry name" value="WAT1-RELATED PROTEIN"/>
    <property type="match status" value="1"/>
</dbReference>
<keyword evidence="9" id="KW-1185">Reference proteome</keyword>
<reference evidence="8 9" key="1">
    <citation type="journal article" date="2023" name="BMC Biotechnol.">
        <title>Vitis rotundifolia cv Carlos genome sequencing.</title>
        <authorList>
            <person name="Huff M."/>
            <person name="Hulse-Kemp A."/>
            <person name="Scheffler B."/>
            <person name="Youngblood R."/>
            <person name="Simpson S."/>
            <person name="Babiker E."/>
            <person name="Staton M."/>
        </authorList>
    </citation>
    <scope>NUCLEOTIDE SEQUENCE [LARGE SCALE GENOMIC DNA]</scope>
    <source>
        <tissue evidence="8">Leaf</tissue>
    </source>
</reference>
<dbReference type="EMBL" id="JARBHA010000001">
    <property type="protein sequence ID" value="KAJ9709053.1"/>
    <property type="molecule type" value="Genomic_DNA"/>
</dbReference>
<dbReference type="GO" id="GO:0022857">
    <property type="term" value="F:transmembrane transporter activity"/>
    <property type="evidence" value="ECO:0007669"/>
    <property type="project" value="InterPro"/>
</dbReference>
<evidence type="ECO:0000256" key="2">
    <source>
        <dbReference type="ARBA" id="ARBA00007635"/>
    </source>
</evidence>
<keyword evidence="4 6" id="KW-1133">Transmembrane helix</keyword>
<comment type="subcellular location">
    <subcellularLocation>
        <location evidence="1 6">Membrane</location>
        <topology evidence="1 6">Multi-pass membrane protein</topology>
    </subcellularLocation>
</comment>
<organism evidence="8 9">
    <name type="scientific">Vitis rotundifolia</name>
    <name type="common">Muscadine grape</name>
    <dbReference type="NCBI Taxonomy" id="103349"/>
    <lineage>
        <taxon>Eukaryota</taxon>
        <taxon>Viridiplantae</taxon>
        <taxon>Streptophyta</taxon>
        <taxon>Embryophyta</taxon>
        <taxon>Tracheophyta</taxon>
        <taxon>Spermatophyta</taxon>
        <taxon>Magnoliopsida</taxon>
        <taxon>eudicotyledons</taxon>
        <taxon>Gunneridae</taxon>
        <taxon>Pentapetalae</taxon>
        <taxon>rosids</taxon>
        <taxon>Vitales</taxon>
        <taxon>Vitaceae</taxon>
        <taxon>Viteae</taxon>
        <taxon>Vitis</taxon>
    </lineage>
</organism>
<feature type="transmembrane region" description="Helical" evidence="6">
    <location>
        <begin position="7"/>
        <end position="25"/>
    </location>
</feature>
<comment type="caution">
    <text evidence="8">The sequence shown here is derived from an EMBL/GenBank/DDBJ whole genome shotgun (WGS) entry which is preliminary data.</text>
</comment>
<dbReference type="GO" id="GO:0016020">
    <property type="term" value="C:membrane"/>
    <property type="evidence" value="ECO:0007669"/>
    <property type="project" value="UniProtKB-SubCell"/>
</dbReference>
<name>A0AA39AJZ8_VITRO</name>
<dbReference type="InterPro" id="IPR000620">
    <property type="entry name" value="EamA_dom"/>
</dbReference>
<feature type="transmembrane region" description="Helical" evidence="6">
    <location>
        <begin position="130"/>
        <end position="149"/>
    </location>
</feature>
<evidence type="ECO:0000313" key="8">
    <source>
        <dbReference type="EMBL" id="KAJ9709053.1"/>
    </source>
</evidence>
<feature type="transmembrane region" description="Helical" evidence="6">
    <location>
        <begin position="175"/>
        <end position="195"/>
    </location>
</feature>
<sequence length="356" mass="38478">MGMKGAAAYAGMVMAEFAQVGLMIASKAAISSGMPNLVFILYSNTLASLILLPSCLLFHRSPRPQLTFSLLGGFFLLALLGFFAQIFGYAGIQYSSATLGTAMLNLVPGFTFILAIIFRMEKLDWRGSSIAKSMGTVVSIAGAFIVTFYKGSPILMTPSPSNFPDQLFLSQQSNWVFGGLLLAADCVMSSAWLILQASILKKYPAELIINFYYCFFVAIQSAAASLIMERGPGAWSLKPSTRFIAVMYSGVFGYVFQVGAITWCVHQKGPVFVAMFKPVGIVVAVAMGVIFLGDTFYMGSLIGATVIVIGFYSVMWGKAKEEKIDVDIGVRSLESTSQKAPLLQKYIEGPSIPKQN</sequence>
<evidence type="ECO:0000256" key="4">
    <source>
        <dbReference type="ARBA" id="ARBA00022989"/>
    </source>
</evidence>
<feature type="transmembrane region" description="Helical" evidence="6">
    <location>
        <begin position="70"/>
        <end position="92"/>
    </location>
</feature>
<dbReference type="InterPro" id="IPR037185">
    <property type="entry name" value="EmrE-like"/>
</dbReference>
<feature type="transmembrane region" description="Helical" evidence="6">
    <location>
        <begin position="271"/>
        <end position="290"/>
    </location>
</feature>
<feature type="transmembrane region" description="Helical" evidence="6">
    <location>
        <begin position="37"/>
        <end position="58"/>
    </location>
</feature>
<feature type="transmembrane region" description="Helical" evidence="6">
    <location>
        <begin position="243"/>
        <end position="264"/>
    </location>
</feature>
<dbReference type="InterPro" id="IPR030184">
    <property type="entry name" value="WAT1-related"/>
</dbReference>
<protein>
    <recommendedName>
        <fullName evidence="6">WAT1-related protein</fullName>
    </recommendedName>
</protein>
<dbReference type="SUPFAM" id="SSF103481">
    <property type="entry name" value="Multidrug resistance efflux transporter EmrE"/>
    <property type="match status" value="2"/>
</dbReference>
<evidence type="ECO:0000256" key="1">
    <source>
        <dbReference type="ARBA" id="ARBA00004141"/>
    </source>
</evidence>
<evidence type="ECO:0000256" key="5">
    <source>
        <dbReference type="ARBA" id="ARBA00023136"/>
    </source>
</evidence>
<feature type="domain" description="EamA" evidence="7">
    <location>
        <begin position="13"/>
        <end position="147"/>
    </location>
</feature>
<feature type="transmembrane region" description="Helical" evidence="6">
    <location>
        <begin position="296"/>
        <end position="314"/>
    </location>
</feature>